<dbReference type="RefSeq" id="XP_008614722.1">
    <property type="nucleotide sequence ID" value="XM_008616500.1"/>
</dbReference>
<keyword evidence="8" id="KW-1185">Reference proteome</keyword>
<dbReference type="Proteomes" id="UP000030762">
    <property type="component" value="Unassembled WGS sequence"/>
</dbReference>
<dbReference type="SUPFAM" id="SSF47113">
    <property type="entry name" value="Histone-fold"/>
    <property type="match status" value="1"/>
</dbReference>
<sequence length="129" mass="14479">MQPAEAMARMKQEPRKSTSVKVPREPAADRTKRSTAMRQYAEFIESAGLSIPRSEFLRLMRDVVNDYKPGVRFHGTAVGLIQVACESHIVELFRDANAYATRDDRETVKVKDMQLALAARKSISNAAPQ</sequence>
<dbReference type="eggNOG" id="KOG1745">
    <property type="taxonomic scope" value="Eukaryota"/>
</dbReference>
<evidence type="ECO:0000313" key="7">
    <source>
        <dbReference type="EMBL" id="EQC31715.1"/>
    </source>
</evidence>
<feature type="region of interest" description="Disordered" evidence="5">
    <location>
        <begin position="1"/>
        <end position="34"/>
    </location>
</feature>
<evidence type="ECO:0000256" key="4">
    <source>
        <dbReference type="ARBA" id="ARBA00023242"/>
    </source>
</evidence>
<feature type="compositionally biased region" description="Basic and acidic residues" evidence="5">
    <location>
        <begin position="8"/>
        <end position="32"/>
    </location>
</feature>
<dbReference type="GO" id="GO:0003677">
    <property type="term" value="F:DNA binding"/>
    <property type="evidence" value="ECO:0007669"/>
    <property type="project" value="UniProtKB-KW"/>
</dbReference>
<dbReference type="InterPro" id="IPR009072">
    <property type="entry name" value="Histone-fold"/>
</dbReference>
<accession>T0QDQ1</accession>
<reference evidence="7 8" key="1">
    <citation type="submission" date="2012-04" db="EMBL/GenBank/DDBJ databases">
        <title>The Genome Sequence of Saprolegnia declina VS20.</title>
        <authorList>
            <consortium name="The Broad Institute Genome Sequencing Platform"/>
            <person name="Russ C."/>
            <person name="Nusbaum C."/>
            <person name="Tyler B."/>
            <person name="van West P."/>
            <person name="Dieguez-Uribeondo J."/>
            <person name="de Bruijn I."/>
            <person name="Tripathy S."/>
            <person name="Jiang R."/>
            <person name="Young S.K."/>
            <person name="Zeng Q."/>
            <person name="Gargeya S."/>
            <person name="Fitzgerald M."/>
            <person name="Haas B."/>
            <person name="Abouelleil A."/>
            <person name="Alvarado L."/>
            <person name="Arachchi H.M."/>
            <person name="Berlin A."/>
            <person name="Chapman S.B."/>
            <person name="Goldberg J."/>
            <person name="Griggs A."/>
            <person name="Gujja S."/>
            <person name="Hansen M."/>
            <person name="Howarth C."/>
            <person name="Imamovic A."/>
            <person name="Larimer J."/>
            <person name="McCowen C."/>
            <person name="Montmayeur A."/>
            <person name="Murphy C."/>
            <person name="Neiman D."/>
            <person name="Pearson M."/>
            <person name="Priest M."/>
            <person name="Roberts A."/>
            <person name="Saif S."/>
            <person name="Shea T."/>
            <person name="Sisk P."/>
            <person name="Sykes S."/>
            <person name="Wortman J."/>
            <person name="Nusbaum C."/>
            <person name="Birren B."/>
        </authorList>
    </citation>
    <scope>NUCLEOTIDE SEQUENCE [LARGE SCALE GENOMIC DNA]</scope>
    <source>
        <strain evidence="7 8">VS20</strain>
    </source>
</reference>
<dbReference type="AlphaFoldDB" id="T0QDQ1"/>
<evidence type="ECO:0000313" key="8">
    <source>
        <dbReference type="Proteomes" id="UP000030762"/>
    </source>
</evidence>
<dbReference type="Gene3D" id="1.10.20.10">
    <property type="entry name" value="Histone, subunit A"/>
    <property type="match status" value="1"/>
</dbReference>
<evidence type="ECO:0000256" key="2">
    <source>
        <dbReference type="ARBA" id="ARBA00010343"/>
    </source>
</evidence>
<evidence type="ECO:0000256" key="3">
    <source>
        <dbReference type="ARBA" id="ARBA00023125"/>
    </source>
</evidence>
<dbReference type="GO" id="GO:0005634">
    <property type="term" value="C:nucleus"/>
    <property type="evidence" value="ECO:0007669"/>
    <property type="project" value="UniProtKB-SubCell"/>
</dbReference>
<comment type="subcellular location">
    <subcellularLocation>
        <location evidence="1">Nucleus</location>
    </subcellularLocation>
</comment>
<keyword evidence="3" id="KW-0238">DNA-binding</keyword>
<dbReference type="PANTHER" id="PTHR11426">
    <property type="entry name" value="HISTONE H3"/>
    <property type="match status" value="1"/>
</dbReference>
<keyword evidence="4" id="KW-0539">Nucleus</keyword>
<dbReference type="InParanoid" id="T0QDQ1"/>
<dbReference type="GO" id="GO:0000786">
    <property type="term" value="C:nucleosome"/>
    <property type="evidence" value="ECO:0007669"/>
    <property type="project" value="InterPro"/>
</dbReference>
<proteinExistence type="inferred from homology"/>
<comment type="similarity">
    <text evidence="2">Belongs to the histone H3 family.</text>
</comment>
<evidence type="ECO:0000256" key="5">
    <source>
        <dbReference type="SAM" id="MobiDB-lite"/>
    </source>
</evidence>
<feature type="domain" description="Core Histone H2A/H2B/H3" evidence="6">
    <location>
        <begin position="36"/>
        <end position="117"/>
    </location>
</feature>
<dbReference type="GeneID" id="19951235"/>
<dbReference type="InterPro" id="IPR000164">
    <property type="entry name" value="Histone_H3/CENP-A"/>
</dbReference>
<evidence type="ECO:0000256" key="1">
    <source>
        <dbReference type="ARBA" id="ARBA00004123"/>
    </source>
</evidence>
<dbReference type="GO" id="GO:0046982">
    <property type="term" value="F:protein heterodimerization activity"/>
    <property type="evidence" value="ECO:0007669"/>
    <property type="project" value="InterPro"/>
</dbReference>
<dbReference type="SMART" id="SM00428">
    <property type="entry name" value="H3"/>
    <property type="match status" value="1"/>
</dbReference>
<dbReference type="Pfam" id="PF00125">
    <property type="entry name" value="Histone"/>
    <property type="match status" value="1"/>
</dbReference>
<dbReference type="VEuPathDB" id="FungiDB:SDRG_10508"/>
<gene>
    <name evidence="7" type="ORF">SDRG_10508</name>
</gene>
<dbReference type="OrthoDB" id="10626158at2759"/>
<dbReference type="InterPro" id="IPR007125">
    <property type="entry name" value="H2A/H2B/H3"/>
</dbReference>
<dbReference type="GO" id="GO:0030527">
    <property type="term" value="F:structural constituent of chromatin"/>
    <property type="evidence" value="ECO:0007669"/>
    <property type="project" value="InterPro"/>
</dbReference>
<dbReference type="STRING" id="1156394.T0QDQ1"/>
<organism evidence="7 8">
    <name type="scientific">Saprolegnia diclina (strain VS20)</name>
    <dbReference type="NCBI Taxonomy" id="1156394"/>
    <lineage>
        <taxon>Eukaryota</taxon>
        <taxon>Sar</taxon>
        <taxon>Stramenopiles</taxon>
        <taxon>Oomycota</taxon>
        <taxon>Saprolegniomycetes</taxon>
        <taxon>Saprolegniales</taxon>
        <taxon>Saprolegniaceae</taxon>
        <taxon>Saprolegnia</taxon>
    </lineage>
</organism>
<dbReference type="EMBL" id="JH767167">
    <property type="protein sequence ID" value="EQC31715.1"/>
    <property type="molecule type" value="Genomic_DNA"/>
</dbReference>
<protein>
    <recommendedName>
        <fullName evidence="6">Core Histone H2A/H2B/H3 domain-containing protein</fullName>
    </recommendedName>
</protein>
<name>T0QDQ1_SAPDV</name>
<evidence type="ECO:0000259" key="6">
    <source>
        <dbReference type="Pfam" id="PF00125"/>
    </source>
</evidence>